<keyword evidence="3" id="KW-1185">Reference proteome</keyword>
<dbReference type="InterPro" id="IPR052939">
    <property type="entry name" value="23S_rRNA_MeTrnsfrase_RlmA"/>
</dbReference>
<dbReference type="PANTHER" id="PTHR43460">
    <property type="entry name" value="METHYLTRANSFERASE"/>
    <property type="match status" value="1"/>
</dbReference>
<keyword evidence="1" id="KW-0472">Membrane</keyword>
<dbReference type="Proteomes" id="UP001060112">
    <property type="component" value="Chromosome"/>
</dbReference>
<name>A0ABY5I576_9FIRM</name>
<dbReference type="PANTHER" id="PTHR43460:SF1">
    <property type="entry name" value="METHYLTRANSFERASE TYPE 11 DOMAIN-CONTAINING PROTEIN"/>
    <property type="match status" value="1"/>
</dbReference>
<dbReference type="GO" id="GO:0032259">
    <property type="term" value="P:methylation"/>
    <property type="evidence" value="ECO:0007669"/>
    <property type="project" value="UniProtKB-KW"/>
</dbReference>
<gene>
    <name evidence="2" type="ORF">NMU03_04800</name>
</gene>
<proteinExistence type="predicted"/>
<feature type="transmembrane region" description="Helical" evidence="1">
    <location>
        <begin position="6"/>
        <end position="26"/>
    </location>
</feature>
<evidence type="ECO:0000313" key="2">
    <source>
        <dbReference type="EMBL" id="UTY40120.1"/>
    </source>
</evidence>
<keyword evidence="2" id="KW-0808">Transferase</keyword>
<keyword evidence="2" id="KW-0489">Methyltransferase</keyword>
<dbReference type="Gene3D" id="3.40.50.150">
    <property type="entry name" value="Vaccinia Virus protein VP39"/>
    <property type="match status" value="1"/>
</dbReference>
<sequence>MEYLIVLLLIFIGILFLMQVVFFEMTRSKMEKANNMNWFLSLDKPFSYNRVGYMVFLCLICYLISSPVELFTLNWFVYFVLFLAMGIVADAVVQYAIMVYSKKRCRRQIEDAHLLQNELQHFSPGAEFENDYTVTLPSYNESEILRRYINPEDHLAVMSVDAGKFASQFKDDTEAMFIIEPYTDTQRVQGQFVDGSSVKVTTLTPTGKMPFKDEKIDTVMCQECNYDKSEILRVLKKGGYFVVNQHGTDNLKEFVRLYMPFQMKGKWDAESCVQTLESIGMRVVDKFEDYGTIRFHSIQAIYQYFTKVSSDFANINRYQMFYLQALKEIKDHSYFEMTTHRFLVVAQKMF</sequence>
<protein>
    <submittedName>
        <fullName evidence="2">Class I SAM-dependent methyltransferase</fullName>
    </submittedName>
</protein>
<dbReference type="SUPFAM" id="SSF53335">
    <property type="entry name" value="S-adenosyl-L-methionine-dependent methyltransferases"/>
    <property type="match status" value="1"/>
</dbReference>
<feature type="transmembrane region" description="Helical" evidence="1">
    <location>
        <begin position="47"/>
        <end position="65"/>
    </location>
</feature>
<accession>A0ABY5I576</accession>
<keyword evidence="1" id="KW-0812">Transmembrane</keyword>
<dbReference type="InterPro" id="IPR029063">
    <property type="entry name" value="SAM-dependent_MTases_sf"/>
</dbReference>
<keyword evidence="1" id="KW-1133">Transmembrane helix</keyword>
<evidence type="ECO:0000256" key="1">
    <source>
        <dbReference type="SAM" id="Phobius"/>
    </source>
</evidence>
<evidence type="ECO:0000313" key="3">
    <source>
        <dbReference type="Proteomes" id="UP001060112"/>
    </source>
</evidence>
<dbReference type="RefSeq" id="WP_290141555.1">
    <property type="nucleotide sequence ID" value="NZ_CP101620.1"/>
</dbReference>
<reference evidence="2" key="1">
    <citation type="submission" date="2022-07" db="EMBL/GenBank/DDBJ databases">
        <title>Faecal culturing of patients with breast cancer.</title>
        <authorList>
            <person name="Teng N.M.Y."/>
            <person name="Kiu R."/>
            <person name="Evans R."/>
            <person name="Baker D.J."/>
            <person name="Zenner C."/>
            <person name="Robinson S.D."/>
            <person name="Hall L.J."/>
        </authorList>
    </citation>
    <scope>NUCLEOTIDE SEQUENCE</scope>
    <source>
        <strain evidence="2">LH1062</strain>
    </source>
</reference>
<organism evidence="2 3">
    <name type="scientific">Allocoprobacillus halotolerans</name>
    <dbReference type="NCBI Taxonomy" id="2944914"/>
    <lineage>
        <taxon>Bacteria</taxon>
        <taxon>Bacillati</taxon>
        <taxon>Bacillota</taxon>
        <taxon>Erysipelotrichia</taxon>
        <taxon>Erysipelotrichales</taxon>
        <taxon>Erysipelotrichaceae</taxon>
        <taxon>Allocoprobacillus</taxon>
    </lineage>
</organism>
<dbReference type="EMBL" id="CP101620">
    <property type="protein sequence ID" value="UTY40120.1"/>
    <property type="molecule type" value="Genomic_DNA"/>
</dbReference>
<feature type="transmembrane region" description="Helical" evidence="1">
    <location>
        <begin position="77"/>
        <end position="100"/>
    </location>
</feature>
<dbReference type="GO" id="GO:0008168">
    <property type="term" value="F:methyltransferase activity"/>
    <property type="evidence" value="ECO:0007669"/>
    <property type="project" value="UniProtKB-KW"/>
</dbReference>